<dbReference type="GO" id="GO:0016405">
    <property type="term" value="F:CoA-ligase activity"/>
    <property type="evidence" value="ECO:0007669"/>
    <property type="project" value="TreeGrafter"/>
</dbReference>
<dbReference type="Gene3D" id="3.40.50.12780">
    <property type="entry name" value="N-terminal domain of ligase-like"/>
    <property type="match status" value="1"/>
</dbReference>
<dbReference type="PANTHER" id="PTHR24096">
    <property type="entry name" value="LONG-CHAIN-FATTY-ACID--COA LIGASE"/>
    <property type="match status" value="1"/>
</dbReference>
<dbReference type="InterPro" id="IPR000873">
    <property type="entry name" value="AMP-dep_synth/lig_dom"/>
</dbReference>
<keyword evidence="2 5" id="KW-0436">Ligase</keyword>
<dbReference type="InterPro" id="IPR020845">
    <property type="entry name" value="AMP-binding_CS"/>
</dbReference>
<name>A0A1J6II63_NICAT</name>
<dbReference type="AlphaFoldDB" id="A0A1J6II63"/>
<dbReference type="Gramene" id="OIT04773">
    <property type="protein sequence ID" value="OIT04773"/>
    <property type="gene ID" value="A4A49_14846"/>
</dbReference>
<evidence type="ECO:0000256" key="2">
    <source>
        <dbReference type="ARBA" id="ARBA00022598"/>
    </source>
</evidence>
<dbReference type="SMR" id="A0A1J6II63"/>
<comment type="pathway">
    <text evidence="1">Phytoalexin biosynthesis; 3,4',5-trihydroxystilbene biosynthesis; 3,4',5-trihydroxystilbene from trans-4-coumarate: step 1/2.</text>
</comment>
<dbReference type="SUPFAM" id="SSF56801">
    <property type="entry name" value="Acetyl-CoA synthetase-like"/>
    <property type="match status" value="1"/>
</dbReference>
<dbReference type="STRING" id="49451.A0A1J6II63"/>
<evidence type="ECO:0000313" key="6">
    <source>
        <dbReference type="Proteomes" id="UP000187609"/>
    </source>
</evidence>
<gene>
    <name evidence="5" type="primary">4CL1_1</name>
    <name evidence="5" type="ORF">A4A49_14846</name>
</gene>
<dbReference type="PANTHER" id="PTHR24096:SF402">
    <property type="entry name" value="4-COUMARATE--COA LIGASE 1"/>
    <property type="match status" value="1"/>
</dbReference>
<evidence type="ECO:0000313" key="5">
    <source>
        <dbReference type="EMBL" id="OIT04773.1"/>
    </source>
</evidence>
<dbReference type="Proteomes" id="UP000187609">
    <property type="component" value="Unassembled WGS sequence"/>
</dbReference>
<proteinExistence type="predicted"/>
<keyword evidence="6" id="KW-1185">Reference proteome</keyword>
<feature type="domain" description="AMP-dependent synthetase/ligase" evidence="4">
    <location>
        <begin position="2"/>
        <end position="124"/>
    </location>
</feature>
<dbReference type="Pfam" id="PF00501">
    <property type="entry name" value="AMP-binding"/>
    <property type="match status" value="1"/>
</dbReference>
<protein>
    <submittedName>
        <fullName evidence="5">4-coumarate--coa ligase 1</fullName>
    </submittedName>
</protein>
<accession>A0A1J6II63</accession>
<evidence type="ECO:0000259" key="4">
    <source>
        <dbReference type="Pfam" id="PF00501"/>
    </source>
</evidence>
<dbReference type="InterPro" id="IPR042099">
    <property type="entry name" value="ANL_N_sf"/>
</dbReference>
<dbReference type="PROSITE" id="PS00455">
    <property type="entry name" value="AMP_BINDING"/>
    <property type="match status" value="1"/>
</dbReference>
<dbReference type="UniPathway" id="UPA00372">
    <property type="reaction ID" value="UER00547"/>
</dbReference>
<dbReference type="EMBL" id="MJEQ01037185">
    <property type="protein sequence ID" value="OIT04773.1"/>
    <property type="molecule type" value="Genomic_DNA"/>
</dbReference>
<comment type="caution">
    <text evidence="5">The sequence shown here is derived from an EMBL/GenBank/DDBJ whole genome shotgun (WGS) entry which is preliminary data.</text>
</comment>
<evidence type="ECO:0000256" key="1">
    <source>
        <dbReference type="ARBA" id="ARBA00004930"/>
    </source>
</evidence>
<keyword evidence="3" id="KW-0587">Phenylpropanoid metabolism</keyword>
<dbReference type="GO" id="GO:0009698">
    <property type="term" value="P:phenylpropanoid metabolic process"/>
    <property type="evidence" value="ECO:0007669"/>
    <property type="project" value="UniProtKB-KW"/>
</dbReference>
<organism evidence="5 6">
    <name type="scientific">Nicotiana attenuata</name>
    <name type="common">Coyote tobacco</name>
    <dbReference type="NCBI Taxonomy" id="49451"/>
    <lineage>
        <taxon>Eukaryota</taxon>
        <taxon>Viridiplantae</taxon>
        <taxon>Streptophyta</taxon>
        <taxon>Embryophyta</taxon>
        <taxon>Tracheophyta</taxon>
        <taxon>Spermatophyta</taxon>
        <taxon>Magnoliopsida</taxon>
        <taxon>eudicotyledons</taxon>
        <taxon>Gunneridae</taxon>
        <taxon>Pentapetalae</taxon>
        <taxon>asterids</taxon>
        <taxon>lamiids</taxon>
        <taxon>Solanales</taxon>
        <taxon>Solanaceae</taxon>
        <taxon>Nicotianoideae</taxon>
        <taxon>Nicotianeae</taxon>
        <taxon>Nicotiana</taxon>
    </lineage>
</organism>
<evidence type="ECO:0000256" key="3">
    <source>
        <dbReference type="ARBA" id="ARBA00023051"/>
    </source>
</evidence>
<sequence>MANPLFTPAEVVKQAKTSSAKIIITQLCFAGKVKDYASENDVKVICIDSEPEGCLHFSEWTQSDEHEIPEAKIQPDDVVSLPYSSGTTGLPKGVMLTHKGLITSIAQQVDGEIANLYMHSEDVLINSILLRFWS</sequence>
<reference evidence="5" key="1">
    <citation type="submission" date="2016-11" db="EMBL/GenBank/DDBJ databases">
        <title>The genome of Nicotiana attenuata.</title>
        <authorList>
            <person name="Xu S."/>
            <person name="Brockmoeller T."/>
            <person name="Gaquerel E."/>
            <person name="Navarro A."/>
            <person name="Kuhl H."/>
            <person name="Gase K."/>
            <person name="Ling Z."/>
            <person name="Zhou W."/>
            <person name="Kreitzer C."/>
            <person name="Stanke M."/>
            <person name="Tang H."/>
            <person name="Lyons E."/>
            <person name="Pandey P."/>
            <person name="Pandey S.P."/>
            <person name="Timmermann B."/>
            <person name="Baldwin I.T."/>
        </authorList>
    </citation>
    <scope>NUCLEOTIDE SEQUENCE [LARGE SCALE GENOMIC DNA]</scope>
    <source>
        <strain evidence="5">UT</strain>
    </source>
</reference>
<dbReference type="OMA" id="DNARFEM"/>